<evidence type="ECO:0000313" key="7">
    <source>
        <dbReference type="Proteomes" id="UP000694892"/>
    </source>
</evidence>
<dbReference type="InterPro" id="IPR013830">
    <property type="entry name" value="SGNH_hydro"/>
</dbReference>
<dbReference type="Pfam" id="PF13472">
    <property type="entry name" value="Lipase_GDSL_2"/>
    <property type="match status" value="1"/>
</dbReference>
<evidence type="ECO:0000256" key="1">
    <source>
        <dbReference type="ARBA" id="ARBA00013201"/>
    </source>
</evidence>
<dbReference type="GO" id="GO:0003847">
    <property type="term" value="F:1-alkyl-2-acetylglycerophosphocholine esterase activity"/>
    <property type="evidence" value="ECO:0007669"/>
    <property type="project" value="UniProtKB-EC"/>
</dbReference>
<dbReference type="OMA" id="YWAGERA"/>
<comment type="catalytic activity">
    <reaction evidence="2">
        <text>1-O-hexadecyl-2-acetyl-sn-glycero-3-phosphocholine + H2O = 1-O-hexadecyl-sn-glycero-3-phosphocholine + acetate + H(+)</text>
        <dbReference type="Rhea" id="RHEA:40479"/>
        <dbReference type="ChEBI" id="CHEBI:15377"/>
        <dbReference type="ChEBI" id="CHEBI:15378"/>
        <dbReference type="ChEBI" id="CHEBI:30089"/>
        <dbReference type="ChEBI" id="CHEBI:44811"/>
        <dbReference type="ChEBI" id="CHEBI:64496"/>
    </reaction>
    <physiologicalReaction direction="left-to-right" evidence="2">
        <dbReference type="Rhea" id="RHEA:40480"/>
    </physiologicalReaction>
</comment>
<dbReference type="Gene3D" id="3.40.50.1110">
    <property type="entry name" value="SGNH hydrolase"/>
    <property type="match status" value="1"/>
</dbReference>
<accession>A0A974DXU7</accession>
<dbReference type="SUPFAM" id="SSF52266">
    <property type="entry name" value="SGNH hydrolase"/>
    <property type="match status" value="1"/>
</dbReference>
<proteinExistence type="predicted"/>
<dbReference type="InterPro" id="IPR036514">
    <property type="entry name" value="SGNH_hydro_sf"/>
</dbReference>
<name>A0A974DXU7_XENLA</name>
<comment type="catalytic activity">
    <reaction evidence="3">
        <text>1-O-hexadecyl-2-acetyl-sn-glycero-3-phosphate + H2O = 1-O-hexadecyl-sn-glycero-3-phosphate + acetate + H(+)</text>
        <dbReference type="Rhea" id="RHEA:41704"/>
        <dbReference type="ChEBI" id="CHEBI:15377"/>
        <dbReference type="ChEBI" id="CHEBI:15378"/>
        <dbReference type="ChEBI" id="CHEBI:30089"/>
        <dbReference type="ChEBI" id="CHEBI:77580"/>
        <dbReference type="ChEBI" id="CHEBI:78385"/>
    </reaction>
    <physiologicalReaction direction="left-to-right" evidence="3">
        <dbReference type="Rhea" id="RHEA:41705"/>
    </physiologicalReaction>
</comment>
<reference evidence="7" key="1">
    <citation type="journal article" date="2016" name="Nature">
        <title>Genome evolution in the allotetraploid frog Xenopus laevis.</title>
        <authorList>
            <person name="Session A.M."/>
            <person name="Uno Y."/>
            <person name="Kwon T."/>
            <person name="Chapman J.A."/>
            <person name="Toyoda A."/>
            <person name="Takahashi S."/>
            <person name="Fukui A."/>
            <person name="Hikosaka A."/>
            <person name="Suzuki A."/>
            <person name="Kondo M."/>
            <person name="van Heeringen S.J."/>
            <person name="Quigley I."/>
            <person name="Heinz S."/>
            <person name="Ogino H."/>
            <person name="Ochi H."/>
            <person name="Hellsten U."/>
            <person name="Lyons J.B."/>
            <person name="Simakov O."/>
            <person name="Putnam N."/>
            <person name="Stites J."/>
            <person name="Kuroki Y."/>
            <person name="Tanaka T."/>
            <person name="Michiue T."/>
            <person name="Watanabe M."/>
            <person name="Bogdanovic O."/>
            <person name="Lister R."/>
            <person name="Georgiou G."/>
            <person name="Paranjpe S.S."/>
            <person name="van Kruijsbergen I."/>
            <person name="Shu S."/>
            <person name="Carlson J."/>
            <person name="Kinoshita T."/>
            <person name="Ohta Y."/>
            <person name="Mawaribuchi S."/>
            <person name="Jenkins J."/>
            <person name="Grimwood J."/>
            <person name="Schmutz J."/>
            <person name="Mitros T."/>
            <person name="Mozaffari S.V."/>
            <person name="Suzuki Y."/>
            <person name="Haramoto Y."/>
            <person name="Yamamoto T.S."/>
            <person name="Takagi C."/>
            <person name="Heald R."/>
            <person name="Miller K."/>
            <person name="Haudenschild C."/>
            <person name="Kitzman J."/>
            <person name="Nakayama T."/>
            <person name="Izutsu Y."/>
            <person name="Robert J."/>
            <person name="Fortriede J."/>
            <person name="Burns K."/>
            <person name="Lotay V."/>
            <person name="Karimi K."/>
            <person name="Yasuoka Y."/>
            <person name="Dichmann D.S."/>
            <person name="Flajnik M.F."/>
            <person name="Houston D.W."/>
            <person name="Shendure J."/>
            <person name="DuPasquier L."/>
            <person name="Vize P.D."/>
            <person name="Zorn A.M."/>
            <person name="Ito M."/>
            <person name="Marcotte E.M."/>
            <person name="Wallingford J.B."/>
            <person name="Ito Y."/>
            <person name="Asashima M."/>
            <person name="Ueno N."/>
            <person name="Matsuda Y."/>
            <person name="Veenstra G.J."/>
            <person name="Fujiyama A."/>
            <person name="Harland R.M."/>
            <person name="Taira M."/>
            <person name="Rokhsar D.S."/>
        </authorList>
    </citation>
    <scope>NUCLEOTIDE SEQUENCE [LARGE SCALE GENOMIC DNA]</scope>
    <source>
        <strain evidence="7">J</strain>
    </source>
</reference>
<evidence type="ECO:0000256" key="3">
    <source>
        <dbReference type="ARBA" id="ARBA00035804"/>
    </source>
</evidence>
<evidence type="ECO:0000313" key="6">
    <source>
        <dbReference type="EMBL" id="OCT99923.1"/>
    </source>
</evidence>
<dbReference type="EC" id="3.1.1.47" evidence="1"/>
<protein>
    <recommendedName>
        <fullName evidence="1">1-alkyl-2-acetylglycerophosphocholine esterase</fullName>
        <ecNumber evidence="1">3.1.1.47</ecNumber>
    </recommendedName>
</protein>
<sequence length="219" mass="24298">GAVSVWILGHSFISWARRGAAVKTSGSQLGFPEGRVNVHWFGVPGLRWSGVWPLLLKNVRSGRRPDVLVIHAGGNDMGLCSQRELVVAMKQDLDRIRQLFPDIILVWSEMVPRLVWRYARDGERMDRSRGKVNKLMASFVRKFGGVVVRHTDLEEKMPSCYRADGVHLSVLGMSFFTLALMEGIERALGYLGGGVVPRLRFQAATPVAGGIFARTPRGS</sequence>
<evidence type="ECO:0000256" key="2">
    <source>
        <dbReference type="ARBA" id="ARBA00023721"/>
    </source>
</evidence>
<organism evidence="6 7">
    <name type="scientific">Xenopus laevis</name>
    <name type="common">African clawed frog</name>
    <dbReference type="NCBI Taxonomy" id="8355"/>
    <lineage>
        <taxon>Eukaryota</taxon>
        <taxon>Metazoa</taxon>
        <taxon>Chordata</taxon>
        <taxon>Craniata</taxon>
        <taxon>Vertebrata</taxon>
        <taxon>Euteleostomi</taxon>
        <taxon>Amphibia</taxon>
        <taxon>Batrachia</taxon>
        <taxon>Anura</taxon>
        <taxon>Pipoidea</taxon>
        <taxon>Pipidae</taxon>
        <taxon>Xenopodinae</taxon>
        <taxon>Xenopus</taxon>
        <taxon>Xenopus</taxon>
    </lineage>
</organism>
<comment type="catalytic activity">
    <reaction evidence="4">
        <text>a 1-O-alkyl-2-acetyl-sn-glycero-3-phosphocholine + H2O = a 1-O-alkyl-sn-glycero-3-phosphocholine + acetate + H(+)</text>
        <dbReference type="Rhea" id="RHEA:17777"/>
        <dbReference type="ChEBI" id="CHEBI:15377"/>
        <dbReference type="ChEBI" id="CHEBI:15378"/>
        <dbReference type="ChEBI" id="CHEBI:30089"/>
        <dbReference type="ChEBI" id="CHEBI:30909"/>
        <dbReference type="ChEBI" id="CHEBI:36707"/>
        <dbReference type="EC" id="3.1.1.47"/>
    </reaction>
    <physiologicalReaction direction="left-to-right" evidence="4">
        <dbReference type="Rhea" id="RHEA:17778"/>
    </physiologicalReaction>
</comment>
<dbReference type="Proteomes" id="UP000694892">
    <property type="component" value="Chromosome 1L"/>
</dbReference>
<evidence type="ECO:0000256" key="4">
    <source>
        <dbReference type="ARBA" id="ARBA00048078"/>
    </source>
</evidence>
<evidence type="ECO:0000259" key="5">
    <source>
        <dbReference type="Pfam" id="PF13472"/>
    </source>
</evidence>
<gene>
    <name evidence="6" type="ORF">XELAEV_18005707mg</name>
</gene>
<feature type="domain" description="SGNH hydrolase-type esterase" evidence="5">
    <location>
        <begin position="36"/>
        <end position="173"/>
    </location>
</feature>
<dbReference type="CDD" id="cd00229">
    <property type="entry name" value="SGNH_hydrolase"/>
    <property type="match status" value="1"/>
</dbReference>
<dbReference type="EMBL" id="CM004466">
    <property type="protein sequence ID" value="OCT99923.1"/>
    <property type="molecule type" value="Genomic_DNA"/>
</dbReference>
<feature type="non-terminal residue" evidence="6">
    <location>
        <position position="1"/>
    </location>
</feature>
<dbReference type="AlphaFoldDB" id="A0A974DXU7"/>